<evidence type="ECO:0000256" key="5">
    <source>
        <dbReference type="ARBA" id="ARBA00022927"/>
    </source>
</evidence>
<dbReference type="InterPro" id="IPR036871">
    <property type="entry name" value="PX_dom_sf"/>
</dbReference>
<evidence type="ECO:0000256" key="3">
    <source>
        <dbReference type="ARBA" id="ARBA00022448"/>
    </source>
</evidence>
<dbReference type="PANTHER" id="PTHR46979">
    <property type="entry name" value="SORTING NEXIN-41"/>
    <property type="match status" value="1"/>
</dbReference>
<dbReference type="InterPro" id="IPR027267">
    <property type="entry name" value="AH/BAR_dom_sf"/>
</dbReference>
<reference evidence="12 13" key="1">
    <citation type="submission" date="2023-08" db="EMBL/GenBank/DDBJ databases">
        <title>Black Yeasts Isolated from many extreme environments.</title>
        <authorList>
            <person name="Coleine C."/>
            <person name="Stajich J.E."/>
            <person name="Selbmann L."/>
        </authorList>
    </citation>
    <scope>NUCLEOTIDE SEQUENCE [LARGE SCALE GENOMIC DNA]</scope>
    <source>
        <strain evidence="12 13">CCFEE 5885</strain>
    </source>
</reference>
<dbReference type="SUPFAM" id="SSF64268">
    <property type="entry name" value="PX domain"/>
    <property type="match status" value="1"/>
</dbReference>
<evidence type="ECO:0000256" key="6">
    <source>
        <dbReference type="ARBA" id="ARBA00023006"/>
    </source>
</evidence>
<dbReference type="InterPro" id="IPR051079">
    <property type="entry name" value="Sorting_Nexin_Autophagy"/>
</dbReference>
<keyword evidence="9" id="KW-0175">Coiled coil</keyword>
<keyword evidence="8" id="KW-0472">Membrane</keyword>
<dbReference type="InterPro" id="IPR044106">
    <property type="entry name" value="PX_Snx41/Atg20"/>
</dbReference>
<protein>
    <submittedName>
        <fullName evidence="12">Sorting nexin, cytoplasm-to-vacuole targeting pathway/endosomal sorting</fullName>
    </submittedName>
</protein>
<keyword evidence="7" id="KW-0446">Lipid-binding</keyword>
<evidence type="ECO:0000259" key="11">
    <source>
        <dbReference type="PROSITE" id="PS50195"/>
    </source>
</evidence>
<accession>A0ABR0KM30</accession>
<feature type="domain" description="PX" evidence="11">
    <location>
        <begin position="105"/>
        <end position="224"/>
    </location>
</feature>
<feature type="region of interest" description="Disordered" evidence="10">
    <location>
        <begin position="463"/>
        <end position="540"/>
    </location>
</feature>
<dbReference type="Proteomes" id="UP001345013">
    <property type="component" value="Unassembled WGS sequence"/>
</dbReference>
<dbReference type="EMBL" id="JAVRRG010000007">
    <property type="protein sequence ID" value="KAK5100267.1"/>
    <property type="molecule type" value="Genomic_DNA"/>
</dbReference>
<dbReference type="Pfam" id="PF00787">
    <property type="entry name" value="PX"/>
    <property type="match status" value="1"/>
</dbReference>
<organism evidence="12 13">
    <name type="scientific">Lithohypha guttulata</name>
    <dbReference type="NCBI Taxonomy" id="1690604"/>
    <lineage>
        <taxon>Eukaryota</taxon>
        <taxon>Fungi</taxon>
        <taxon>Dikarya</taxon>
        <taxon>Ascomycota</taxon>
        <taxon>Pezizomycotina</taxon>
        <taxon>Eurotiomycetes</taxon>
        <taxon>Chaetothyriomycetidae</taxon>
        <taxon>Chaetothyriales</taxon>
        <taxon>Trichomeriaceae</taxon>
        <taxon>Lithohypha</taxon>
    </lineage>
</organism>
<comment type="subcellular location">
    <subcellularLocation>
        <location evidence="1">Endosome membrane</location>
        <topology evidence="1">Peripheral membrane protein</topology>
    </subcellularLocation>
</comment>
<dbReference type="InterPro" id="IPR001683">
    <property type="entry name" value="PX_dom"/>
</dbReference>
<dbReference type="PANTHER" id="PTHR46979:SF2">
    <property type="entry name" value="SORTING NEXIN-41"/>
    <property type="match status" value="1"/>
</dbReference>
<evidence type="ECO:0000313" key="12">
    <source>
        <dbReference type="EMBL" id="KAK5100267.1"/>
    </source>
</evidence>
<keyword evidence="3" id="KW-0813">Transport</keyword>
<feature type="compositionally biased region" description="Polar residues" evidence="10">
    <location>
        <begin position="463"/>
        <end position="472"/>
    </location>
</feature>
<gene>
    <name evidence="12" type="primary">ATG20</name>
    <name evidence="12" type="ORF">LTR24_001062</name>
</gene>
<feature type="coiled-coil region" evidence="9">
    <location>
        <begin position="574"/>
        <end position="601"/>
    </location>
</feature>
<name>A0ABR0KM30_9EURO</name>
<keyword evidence="6" id="KW-0072">Autophagy</keyword>
<dbReference type="Gene3D" id="1.20.1270.60">
    <property type="entry name" value="Arfaptin homology (AH) domain/BAR domain"/>
    <property type="match status" value="2"/>
</dbReference>
<comment type="caution">
    <text evidence="12">The sequence shown here is derived from an EMBL/GenBank/DDBJ whole genome shotgun (WGS) entry which is preliminary data.</text>
</comment>
<evidence type="ECO:0000256" key="10">
    <source>
        <dbReference type="SAM" id="MobiDB-lite"/>
    </source>
</evidence>
<sequence length="655" mass="72450">MWDEEDNNPYGAFNQDASTGPGHENPALTSSCERSSTGRTGAGTGTDTGADTEQAGTPPSSQSSPQNNPAFYSRHQDLSEDEDEQMHSQSAPRKGGYDGRIQQILYENPELEILIVDASKSPDGNFIAYRIRTGEMEVSRRYSEFASLRNALVNLHPTLVMPPIPEKHTMADYAAKPTKAKEDRHVIEQRKRMLAVFLNRCRRMKEVMDDGVFWRFVDPNSSWNEVLNAHPVASVPKNNLKAPPLDPAHPTAAHTWLPVPSASAKLKSANTTSSTGTPVSPTEYSTLPSAAAHTTPGPQIFGRFPVHADRLSEAELDPYFINFEASTKELELLLQGSIDKVNRRTLEHLAKLSADLAELGARYNGFSLSEQSPSVAAAIERMGQAIDTTYLSTEDLSNGLGASFSEPMRESAQFAGVVRSVLRYRVLKRVQQEMTRDQLDQKKGLLTSLERSEEESKRIDAYLTQSTANLPQRSTSSASVRSAAKVYSPPSNAQTEETQSIDSDFPPTHSEARSSAPSAAQGQPQPSETPTSPTSHHRKTQSGNFVANKIFGGFRHAVNGFVDADPERTRRDQLGKTKDSLTQLEQALEVSEKDVRDATQGVMRDLKRFQKEKEEDLTRYMVAYARCHIEWARKNLETWGEARDEVDKIVAKKGS</sequence>
<evidence type="ECO:0000256" key="7">
    <source>
        <dbReference type="ARBA" id="ARBA00023121"/>
    </source>
</evidence>
<evidence type="ECO:0000256" key="8">
    <source>
        <dbReference type="ARBA" id="ARBA00023136"/>
    </source>
</evidence>
<dbReference type="PROSITE" id="PS50195">
    <property type="entry name" value="PX"/>
    <property type="match status" value="1"/>
</dbReference>
<feature type="compositionally biased region" description="Low complexity" evidence="10">
    <location>
        <begin position="473"/>
        <end position="488"/>
    </location>
</feature>
<evidence type="ECO:0000256" key="4">
    <source>
        <dbReference type="ARBA" id="ARBA00022753"/>
    </source>
</evidence>
<evidence type="ECO:0000313" key="13">
    <source>
        <dbReference type="Proteomes" id="UP001345013"/>
    </source>
</evidence>
<evidence type="ECO:0000256" key="9">
    <source>
        <dbReference type="SAM" id="Coils"/>
    </source>
</evidence>
<dbReference type="CDD" id="cd06867">
    <property type="entry name" value="PX_SNX41_42"/>
    <property type="match status" value="1"/>
</dbReference>
<proteinExistence type="inferred from homology"/>
<keyword evidence="13" id="KW-1185">Reference proteome</keyword>
<evidence type="ECO:0000256" key="1">
    <source>
        <dbReference type="ARBA" id="ARBA00004481"/>
    </source>
</evidence>
<feature type="compositionally biased region" description="Polar residues" evidence="10">
    <location>
        <begin position="489"/>
        <end position="502"/>
    </location>
</feature>
<dbReference type="Gene3D" id="3.30.1520.10">
    <property type="entry name" value="Phox-like domain"/>
    <property type="match status" value="1"/>
</dbReference>
<dbReference type="SMART" id="SM00312">
    <property type="entry name" value="PX"/>
    <property type="match status" value="1"/>
</dbReference>
<keyword evidence="5" id="KW-0653">Protein transport</keyword>
<feature type="region of interest" description="Disordered" evidence="10">
    <location>
        <begin position="1"/>
        <end position="98"/>
    </location>
</feature>
<feature type="compositionally biased region" description="Low complexity" evidence="10">
    <location>
        <begin position="47"/>
        <end position="69"/>
    </location>
</feature>
<comment type="similarity">
    <text evidence="2">Belongs to the sorting nexin family.</text>
</comment>
<feature type="compositionally biased region" description="Low complexity" evidence="10">
    <location>
        <begin position="521"/>
        <end position="534"/>
    </location>
</feature>
<evidence type="ECO:0000256" key="2">
    <source>
        <dbReference type="ARBA" id="ARBA00010883"/>
    </source>
</evidence>
<keyword evidence="4" id="KW-0967">Endosome</keyword>